<evidence type="ECO:0000259" key="1">
    <source>
        <dbReference type="PROSITE" id="PS50404"/>
    </source>
</evidence>
<dbReference type="InterPro" id="IPR058268">
    <property type="entry name" value="DUF7962"/>
</dbReference>
<dbReference type="Pfam" id="PF25907">
    <property type="entry name" value="DUF7962"/>
    <property type="match status" value="1"/>
</dbReference>
<dbReference type="InterPro" id="IPR004045">
    <property type="entry name" value="Glutathione_S-Trfase_N"/>
</dbReference>
<feature type="domain" description="GST N-terminal" evidence="1">
    <location>
        <begin position="5"/>
        <end position="85"/>
    </location>
</feature>
<dbReference type="SUPFAM" id="SSF47616">
    <property type="entry name" value="GST C-terminal domain-like"/>
    <property type="match status" value="1"/>
</dbReference>
<accession>A0A9P6JWD5</accession>
<dbReference type="Pfam" id="PF13417">
    <property type="entry name" value="GST_N_3"/>
    <property type="match status" value="1"/>
</dbReference>
<gene>
    <name evidence="2" type="ORF">CPB83DRAFT_843106</name>
</gene>
<organism evidence="2 3">
    <name type="scientific">Crepidotus variabilis</name>
    <dbReference type="NCBI Taxonomy" id="179855"/>
    <lineage>
        <taxon>Eukaryota</taxon>
        <taxon>Fungi</taxon>
        <taxon>Dikarya</taxon>
        <taxon>Basidiomycota</taxon>
        <taxon>Agaricomycotina</taxon>
        <taxon>Agaricomycetes</taxon>
        <taxon>Agaricomycetidae</taxon>
        <taxon>Agaricales</taxon>
        <taxon>Agaricineae</taxon>
        <taxon>Crepidotaceae</taxon>
        <taxon>Crepidotus</taxon>
    </lineage>
</organism>
<dbReference type="CDD" id="cd00570">
    <property type="entry name" value="GST_N_family"/>
    <property type="match status" value="1"/>
</dbReference>
<name>A0A9P6JWD5_9AGAR</name>
<comment type="caution">
    <text evidence="2">The sequence shown here is derived from an EMBL/GenBank/DDBJ whole genome shotgun (WGS) entry which is preliminary data.</text>
</comment>
<dbReference type="Gene3D" id="3.40.30.110">
    <property type="match status" value="1"/>
</dbReference>
<dbReference type="Gene3D" id="1.20.1050.10">
    <property type="match status" value="1"/>
</dbReference>
<sequence>MASSDTVIIYRYNASPYSHKVDNVLALKGIPHEQVLIASALPRPEITNQLGIAYRRIPILAVGNDVYCDTGLIVNTLERRFPEAKGYGTIFPPRKQGGAIDTTLINTFSKFYAENALFPLVPTLLPWDRMPDAFLKDRSAFAGAKMNPKAIAARIPRVQSSLLSHIAIIETQLSDSREWLFDTEGPSLADISLHFILAWANSLPGGKFICDEKTYPKASSWLNRMSNLIKAKQSQLGKPSKLSGSDAANKIISSTHEGYERVGFDDDEAQRWKVKRGDIIAVAPEDTGRDWPTIGKLVALGSEELILEVQGSEGLSRVHFPRIGYTLKPAVGSKL</sequence>
<dbReference type="CDD" id="cd00299">
    <property type="entry name" value="GST_C_family"/>
    <property type="match status" value="1"/>
</dbReference>
<evidence type="ECO:0000313" key="2">
    <source>
        <dbReference type="EMBL" id="KAF9534889.1"/>
    </source>
</evidence>
<protein>
    <recommendedName>
        <fullName evidence="1">GST N-terminal domain-containing protein</fullName>
    </recommendedName>
</protein>
<dbReference type="InterPro" id="IPR036249">
    <property type="entry name" value="Thioredoxin-like_sf"/>
</dbReference>
<dbReference type="Proteomes" id="UP000807306">
    <property type="component" value="Unassembled WGS sequence"/>
</dbReference>
<dbReference type="AlphaFoldDB" id="A0A9P6JWD5"/>
<keyword evidence="3" id="KW-1185">Reference proteome</keyword>
<dbReference type="InterPro" id="IPR036282">
    <property type="entry name" value="Glutathione-S-Trfase_C_sf"/>
</dbReference>
<reference evidence="2" key="1">
    <citation type="submission" date="2020-11" db="EMBL/GenBank/DDBJ databases">
        <authorList>
            <consortium name="DOE Joint Genome Institute"/>
            <person name="Ahrendt S."/>
            <person name="Riley R."/>
            <person name="Andreopoulos W."/>
            <person name="Labutti K."/>
            <person name="Pangilinan J."/>
            <person name="Ruiz-Duenas F.J."/>
            <person name="Barrasa J.M."/>
            <person name="Sanchez-Garcia M."/>
            <person name="Camarero S."/>
            <person name="Miyauchi S."/>
            <person name="Serrano A."/>
            <person name="Linde D."/>
            <person name="Babiker R."/>
            <person name="Drula E."/>
            <person name="Ayuso-Fernandez I."/>
            <person name="Pacheco R."/>
            <person name="Padilla G."/>
            <person name="Ferreira P."/>
            <person name="Barriuso J."/>
            <person name="Kellner H."/>
            <person name="Castanera R."/>
            <person name="Alfaro M."/>
            <person name="Ramirez L."/>
            <person name="Pisabarro A.G."/>
            <person name="Kuo A."/>
            <person name="Tritt A."/>
            <person name="Lipzen A."/>
            <person name="He G."/>
            <person name="Yan M."/>
            <person name="Ng V."/>
            <person name="Cullen D."/>
            <person name="Martin F."/>
            <person name="Rosso M.-N."/>
            <person name="Henrissat B."/>
            <person name="Hibbett D."/>
            <person name="Martinez A.T."/>
            <person name="Grigoriev I.V."/>
        </authorList>
    </citation>
    <scope>NUCLEOTIDE SEQUENCE</scope>
    <source>
        <strain evidence="2">CBS 506.95</strain>
    </source>
</reference>
<dbReference type="OrthoDB" id="202840at2759"/>
<dbReference type="SUPFAM" id="SSF52833">
    <property type="entry name" value="Thioredoxin-like"/>
    <property type="match status" value="1"/>
</dbReference>
<dbReference type="EMBL" id="MU157825">
    <property type="protein sequence ID" value="KAF9534889.1"/>
    <property type="molecule type" value="Genomic_DNA"/>
</dbReference>
<dbReference type="PROSITE" id="PS50404">
    <property type="entry name" value="GST_NTER"/>
    <property type="match status" value="1"/>
</dbReference>
<proteinExistence type="predicted"/>
<evidence type="ECO:0000313" key="3">
    <source>
        <dbReference type="Proteomes" id="UP000807306"/>
    </source>
</evidence>